<dbReference type="PANTHER" id="PTHR10537:SF3">
    <property type="entry name" value="DNA PRIMASE LARGE SUBUNIT"/>
    <property type="match status" value="1"/>
</dbReference>
<dbReference type="HAMAP" id="MF_00701">
    <property type="entry name" value="DNA_primase_lrg_arc"/>
    <property type="match status" value="1"/>
</dbReference>
<comment type="cofactor">
    <cofactor evidence="7">
        <name>[4Fe-4S] cluster</name>
        <dbReference type="ChEBI" id="CHEBI:49883"/>
    </cofactor>
    <text evidence="7">Binds 1 [4Fe-4S] cluster.</text>
</comment>
<keyword evidence="11" id="KW-1185">Reference proteome</keyword>
<dbReference type="CDD" id="cd06560">
    <property type="entry name" value="PriL"/>
    <property type="match status" value="1"/>
</dbReference>
<comment type="subunit">
    <text evidence="7">Heterodimer of a small subunit (PriS) and a large subunit (PriL).</text>
</comment>
<dbReference type="eggNOG" id="arCOG03013">
    <property type="taxonomic scope" value="Archaea"/>
</dbReference>
<evidence type="ECO:0000256" key="2">
    <source>
        <dbReference type="ARBA" id="ARBA00022515"/>
    </source>
</evidence>
<dbReference type="SUPFAM" id="SSF140914">
    <property type="entry name" value="PriB N-terminal domain-like"/>
    <property type="match status" value="1"/>
</dbReference>
<reference evidence="11" key="1">
    <citation type="submission" date="2011-12" db="EMBL/GenBank/DDBJ databases">
        <title>Complete sequence of Methanoregula formicicum SMSP.</title>
        <authorList>
            <person name="Lucas S."/>
            <person name="Han J."/>
            <person name="Lapidus A."/>
            <person name="Cheng J.-F."/>
            <person name="Goodwin L."/>
            <person name="Pitluck S."/>
            <person name="Peters L."/>
            <person name="Ovchinnikova G."/>
            <person name="Teshima H."/>
            <person name="Detter J.C."/>
            <person name="Han C."/>
            <person name="Tapia R."/>
            <person name="Land M."/>
            <person name="Hauser L."/>
            <person name="Kyrpides N."/>
            <person name="Ivanova N."/>
            <person name="Pagani I."/>
            <person name="Imachi H."/>
            <person name="Tamaki H."/>
            <person name="Sekiguchi Y."/>
            <person name="Kamagata Y."/>
            <person name="Cadillo-Quiroz H."/>
            <person name="Zinder S."/>
            <person name="Liu W.-T."/>
            <person name="Woyke T."/>
        </authorList>
    </citation>
    <scope>NUCLEOTIDE SEQUENCE [LARGE SCALE GENOMIC DNA]</scope>
    <source>
        <strain evidence="11">DSM 22288 / NBRC 105244 / SMSP</strain>
    </source>
</reference>
<comment type="similarity">
    <text evidence="7">Belongs to the eukaryotic-type primase large subunit family.</text>
</comment>
<dbReference type="GO" id="GO:0006270">
    <property type="term" value="P:DNA replication initiation"/>
    <property type="evidence" value="ECO:0007669"/>
    <property type="project" value="TreeGrafter"/>
</dbReference>
<dbReference type="GeneID" id="14308203"/>
<evidence type="ECO:0000259" key="9">
    <source>
        <dbReference type="Pfam" id="PF04104"/>
    </source>
</evidence>
<comment type="function">
    <text evidence="7">Regulatory subunit of DNA primase, an RNA polymerase that catalyzes the synthesis of short RNA molecules used as primers for DNA polymerase during DNA replication. Stabilizes and modulates the activity of the small subunit, increasing the rate of DNA synthesis, and conferring RNA synthesis capability. The DNA polymerase activity may enable DNA primase to also catalyze primer extension after primer synthesis. May also play a role in DNA repair.</text>
</comment>
<keyword evidence="3 7" id="KW-0235">DNA replication</keyword>
<evidence type="ECO:0000256" key="8">
    <source>
        <dbReference type="SAM" id="MobiDB-lite"/>
    </source>
</evidence>
<dbReference type="GO" id="GO:1990077">
    <property type="term" value="C:primosome complex"/>
    <property type="evidence" value="ECO:0007669"/>
    <property type="project" value="UniProtKB-KW"/>
</dbReference>
<dbReference type="GO" id="GO:0046872">
    <property type="term" value="F:metal ion binding"/>
    <property type="evidence" value="ECO:0007669"/>
    <property type="project" value="UniProtKB-KW"/>
</dbReference>
<evidence type="ECO:0000313" key="10">
    <source>
        <dbReference type="EMBL" id="AGB02837.1"/>
    </source>
</evidence>
<evidence type="ECO:0000256" key="5">
    <source>
        <dbReference type="ARBA" id="ARBA00023004"/>
    </source>
</evidence>
<evidence type="ECO:0000256" key="7">
    <source>
        <dbReference type="HAMAP-Rule" id="MF_00701"/>
    </source>
</evidence>
<dbReference type="Pfam" id="PF04104">
    <property type="entry name" value="DNA_primase_lrg"/>
    <property type="match status" value="1"/>
</dbReference>
<feature type="binding site" evidence="7">
    <location>
        <position position="310"/>
    </location>
    <ligand>
        <name>[4Fe-4S] cluster</name>
        <dbReference type="ChEBI" id="CHEBI:49883"/>
    </ligand>
</feature>
<dbReference type="STRING" id="593750.Metfor_1814"/>
<reference evidence="10 11" key="2">
    <citation type="journal article" date="2014" name="Genome Announc.">
        <title>Complete Genome Sequence of Methanoregula formicica SMSPT, a Mesophilic Hydrogenotrophic Methanogen Isolated from a Methanogenic Upflow Anaerobic Sludge Blanket Reactor.</title>
        <authorList>
            <person name="Yamamoto K."/>
            <person name="Tamaki H."/>
            <person name="Cadillo-Quiroz H."/>
            <person name="Imachi H."/>
            <person name="Kyrpides N."/>
            <person name="Woyke T."/>
            <person name="Goodwin L."/>
            <person name="Zinder S.H."/>
            <person name="Kamagata Y."/>
            <person name="Liu W.T."/>
        </authorList>
    </citation>
    <scope>NUCLEOTIDE SEQUENCE [LARGE SCALE GENOMIC DNA]</scope>
    <source>
        <strain evidence="11">DSM 22288 / NBRC 105244 / SMSP</strain>
    </source>
</reference>
<dbReference type="KEGG" id="mfo:Metfor_1814"/>
<dbReference type="InterPro" id="IPR058560">
    <property type="entry name" value="DNA_primase_C"/>
</dbReference>
<dbReference type="RefSeq" id="WP_015285800.1">
    <property type="nucleotide sequence ID" value="NC_019943.1"/>
</dbReference>
<dbReference type="HOGENOM" id="CLU_052778_0_0_2"/>
<feature type="binding site" evidence="7">
    <location>
        <position position="319"/>
    </location>
    <ligand>
        <name>[4Fe-4S] cluster</name>
        <dbReference type="ChEBI" id="CHEBI:49883"/>
    </ligand>
</feature>
<dbReference type="InterPro" id="IPR023642">
    <property type="entry name" value="DNA_primase_lsu_PriL"/>
</dbReference>
<dbReference type="GO" id="GO:0051539">
    <property type="term" value="F:4 iron, 4 sulfur cluster binding"/>
    <property type="evidence" value="ECO:0007669"/>
    <property type="project" value="UniProtKB-UniRule"/>
</dbReference>
<dbReference type="GO" id="GO:0006269">
    <property type="term" value="P:DNA replication, synthesis of primer"/>
    <property type="evidence" value="ECO:0007669"/>
    <property type="project" value="UniProtKB-UniRule"/>
</dbReference>
<feature type="binding site" evidence="7">
    <location>
        <position position="237"/>
    </location>
    <ligand>
        <name>[4Fe-4S] cluster</name>
        <dbReference type="ChEBI" id="CHEBI:49883"/>
    </ligand>
</feature>
<evidence type="ECO:0000256" key="1">
    <source>
        <dbReference type="ARBA" id="ARBA00022485"/>
    </source>
</evidence>
<feature type="region of interest" description="Disordered" evidence="8">
    <location>
        <begin position="337"/>
        <end position="364"/>
    </location>
</feature>
<dbReference type="AlphaFoldDB" id="L0HDN5"/>
<name>L0HDN5_METFS</name>
<evidence type="ECO:0000313" key="11">
    <source>
        <dbReference type="Proteomes" id="UP000010824"/>
    </source>
</evidence>
<keyword evidence="2 7" id="KW-0639">Primosome</keyword>
<dbReference type="InParanoid" id="L0HDN5"/>
<proteinExistence type="inferred from homology"/>
<dbReference type="InterPro" id="IPR007238">
    <property type="entry name" value="DNA_primase_lsu_euk/arc"/>
</dbReference>
<dbReference type="OrthoDB" id="46081at2157"/>
<protein>
    <recommendedName>
        <fullName evidence="7">DNA primase large subunit PriL</fullName>
    </recommendedName>
</protein>
<dbReference type="EMBL" id="CP003167">
    <property type="protein sequence ID" value="AGB02837.1"/>
    <property type="molecule type" value="Genomic_DNA"/>
</dbReference>
<evidence type="ECO:0000256" key="3">
    <source>
        <dbReference type="ARBA" id="ARBA00022705"/>
    </source>
</evidence>
<dbReference type="PANTHER" id="PTHR10537">
    <property type="entry name" value="DNA PRIMASE LARGE SUBUNIT"/>
    <property type="match status" value="1"/>
</dbReference>
<accession>L0HDN5</accession>
<feature type="domain" description="DNA primase large subunit C-terminal" evidence="9">
    <location>
        <begin position="229"/>
        <end position="343"/>
    </location>
</feature>
<evidence type="ECO:0000256" key="6">
    <source>
        <dbReference type="ARBA" id="ARBA00023014"/>
    </source>
</evidence>
<sequence length="364" mass="41369">MEYSPSAKELSHFPFLKKAQDHVKGRFASLDAVLKDKRGEALVDRALARVKDAITPKKTFTPNVSGTPEEEIAAYALARIIVSCVNDRQMIDRLTRYEAERAYYFLVHEEDWNQSYRQEDGEYSRLCIVLAEELGIRITQDKMPFLDYVEMVAPLHEDRFHLVNRRVEHGFVTIREEERYELVRERVRSLLRRDLPHKVPASLCEQISPKVAQIKKAYQEQMLEQFGAVEESAFPPCMQALIKALTGGVNLTHAGRFSLTSFLHTIGLDVNGIAAMYARSPDFDPEKTMYQVEHITGRGGSGTEYTAPACAAMRTTGLCVHQDHLCEKVNHPLSYYRSKKRDLAKSRPKKAEGKTADKPPPPST</sequence>
<keyword evidence="6 7" id="KW-0411">Iron-sulfur</keyword>
<dbReference type="NCBIfam" id="NF002591">
    <property type="entry name" value="PRK02249.1-5"/>
    <property type="match status" value="1"/>
</dbReference>
<feature type="binding site" evidence="7">
    <location>
        <position position="326"/>
    </location>
    <ligand>
        <name>[4Fe-4S] cluster</name>
        <dbReference type="ChEBI" id="CHEBI:49883"/>
    </ligand>
</feature>
<keyword evidence="5 7" id="KW-0408">Iron</keyword>
<keyword evidence="4 7" id="KW-0479">Metal-binding</keyword>
<evidence type="ECO:0000256" key="4">
    <source>
        <dbReference type="ARBA" id="ARBA00022723"/>
    </source>
</evidence>
<dbReference type="Proteomes" id="UP000010824">
    <property type="component" value="Chromosome"/>
</dbReference>
<keyword evidence="1 7" id="KW-0004">4Fe-4S</keyword>
<organism evidence="10 11">
    <name type="scientific">Methanoregula formicica (strain DSM 22288 / NBRC 105244 / SMSP)</name>
    <dbReference type="NCBI Taxonomy" id="593750"/>
    <lineage>
        <taxon>Archaea</taxon>
        <taxon>Methanobacteriati</taxon>
        <taxon>Methanobacteriota</taxon>
        <taxon>Stenosarchaea group</taxon>
        <taxon>Methanomicrobia</taxon>
        <taxon>Methanomicrobiales</taxon>
        <taxon>Methanoregulaceae</taxon>
        <taxon>Methanoregula</taxon>
    </lineage>
</organism>
<feature type="compositionally biased region" description="Basic and acidic residues" evidence="8">
    <location>
        <begin position="341"/>
        <end position="357"/>
    </location>
</feature>
<dbReference type="GO" id="GO:0003899">
    <property type="term" value="F:DNA-directed RNA polymerase activity"/>
    <property type="evidence" value="ECO:0007669"/>
    <property type="project" value="InterPro"/>
</dbReference>
<gene>
    <name evidence="7" type="primary">priL</name>
    <name evidence="10" type="ordered locus">Metfor_1814</name>
</gene>